<evidence type="ECO:0000256" key="5">
    <source>
        <dbReference type="ARBA" id="ARBA00022573"/>
    </source>
</evidence>
<evidence type="ECO:0000256" key="7">
    <source>
        <dbReference type="ARBA" id="ARBA00022741"/>
    </source>
</evidence>
<evidence type="ECO:0000256" key="12">
    <source>
        <dbReference type="ARBA" id="ARBA00048555"/>
    </source>
</evidence>
<evidence type="ECO:0000256" key="14">
    <source>
        <dbReference type="RuleBase" id="RU366026"/>
    </source>
</evidence>
<feature type="domain" description="Cobalamin adenosyltransferase-like" evidence="15">
    <location>
        <begin position="3"/>
        <end position="167"/>
    </location>
</feature>
<keyword evidence="8 14" id="KW-0067">ATP-binding</keyword>
<dbReference type="Proteomes" id="UP001596258">
    <property type="component" value="Unassembled WGS sequence"/>
</dbReference>
<evidence type="ECO:0000256" key="4">
    <source>
        <dbReference type="ARBA" id="ARBA00020963"/>
    </source>
</evidence>
<dbReference type="Pfam" id="PF01923">
    <property type="entry name" value="Cob_adeno_trans"/>
    <property type="match status" value="1"/>
</dbReference>
<dbReference type="PANTHER" id="PTHR12213:SF0">
    <property type="entry name" value="CORRINOID ADENOSYLTRANSFERASE MMAB"/>
    <property type="match status" value="1"/>
</dbReference>
<comment type="catalytic activity">
    <reaction evidence="12 14">
        <text>2 cob(II)yrinate a,c diamide + reduced [electron-transfer flavoprotein] + 2 ATP = 2 adenosylcob(III)yrinate a,c-diamide + 2 triphosphate + oxidized [electron-transfer flavoprotein] + 3 H(+)</text>
        <dbReference type="Rhea" id="RHEA:11528"/>
        <dbReference type="Rhea" id="RHEA-COMP:10685"/>
        <dbReference type="Rhea" id="RHEA-COMP:10686"/>
        <dbReference type="ChEBI" id="CHEBI:15378"/>
        <dbReference type="ChEBI" id="CHEBI:18036"/>
        <dbReference type="ChEBI" id="CHEBI:30616"/>
        <dbReference type="ChEBI" id="CHEBI:57692"/>
        <dbReference type="ChEBI" id="CHEBI:58307"/>
        <dbReference type="ChEBI" id="CHEBI:58503"/>
        <dbReference type="ChEBI" id="CHEBI:58537"/>
        <dbReference type="EC" id="2.5.1.17"/>
    </reaction>
</comment>
<proteinExistence type="inferred from homology"/>
<keyword evidence="17" id="KW-1185">Reference proteome</keyword>
<accession>A0ABW1UDT3</accession>
<protein>
    <recommendedName>
        <fullName evidence="4 14">Corrinoid adenosyltransferase</fullName>
        <ecNumber evidence="3 14">2.5.1.17</ecNumber>
    </recommendedName>
    <alternativeName>
        <fullName evidence="9 14">Cob(II)alamin adenosyltransferase</fullName>
    </alternativeName>
    <alternativeName>
        <fullName evidence="11 14">Cob(II)yrinic acid a,c-diamide adenosyltransferase</fullName>
    </alternativeName>
    <alternativeName>
        <fullName evidence="10 14">Cobinamide/cobalamin adenosyltransferase</fullName>
    </alternativeName>
</protein>
<keyword evidence="5 14" id="KW-0169">Cobalamin biosynthesis</keyword>
<evidence type="ECO:0000256" key="11">
    <source>
        <dbReference type="ARBA" id="ARBA00033354"/>
    </source>
</evidence>
<evidence type="ECO:0000256" key="3">
    <source>
        <dbReference type="ARBA" id="ARBA00012454"/>
    </source>
</evidence>
<evidence type="ECO:0000256" key="1">
    <source>
        <dbReference type="ARBA" id="ARBA00005121"/>
    </source>
</evidence>
<evidence type="ECO:0000259" key="15">
    <source>
        <dbReference type="Pfam" id="PF01923"/>
    </source>
</evidence>
<evidence type="ECO:0000313" key="16">
    <source>
        <dbReference type="EMBL" id="MFC6290762.1"/>
    </source>
</evidence>
<evidence type="ECO:0000256" key="10">
    <source>
        <dbReference type="ARBA" id="ARBA00033334"/>
    </source>
</evidence>
<evidence type="ECO:0000256" key="6">
    <source>
        <dbReference type="ARBA" id="ARBA00022679"/>
    </source>
</evidence>
<dbReference type="EC" id="2.5.1.17" evidence="3 14"/>
<evidence type="ECO:0000256" key="2">
    <source>
        <dbReference type="ARBA" id="ARBA00007487"/>
    </source>
</evidence>
<evidence type="ECO:0000256" key="13">
    <source>
        <dbReference type="ARBA" id="ARBA00048692"/>
    </source>
</evidence>
<keyword evidence="7 14" id="KW-0547">Nucleotide-binding</keyword>
<comment type="catalytic activity">
    <reaction evidence="13 14">
        <text>2 cob(II)alamin + reduced [electron-transfer flavoprotein] + 2 ATP = 2 adenosylcob(III)alamin + 2 triphosphate + oxidized [electron-transfer flavoprotein] + 3 H(+)</text>
        <dbReference type="Rhea" id="RHEA:28671"/>
        <dbReference type="Rhea" id="RHEA-COMP:10685"/>
        <dbReference type="Rhea" id="RHEA-COMP:10686"/>
        <dbReference type="ChEBI" id="CHEBI:15378"/>
        <dbReference type="ChEBI" id="CHEBI:16304"/>
        <dbReference type="ChEBI" id="CHEBI:18036"/>
        <dbReference type="ChEBI" id="CHEBI:18408"/>
        <dbReference type="ChEBI" id="CHEBI:30616"/>
        <dbReference type="ChEBI" id="CHEBI:57692"/>
        <dbReference type="ChEBI" id="CHEBI:58307"/>
        <dbReference type="EC" id="2.5.1.17"/>
    </reaction>
</comment>
<sequence>MPIYTKGGDKGSTSLYDGQRVSKNSLRVDVYGTFDELNANVSLADKFCQIPRNVELLQWVEYHMFFLQGEIATRHATTFQQNSRMITVEDVQFLEHAIDEYTASLPKVDSFILPGSSTAGAQLHVCRTVCRRAERLLVAFMQDNFVRPEIEQYVNRLSDFFYIIARSEDHEQQLQKIEDQVIKRYRQAVKERS</sequence>
<dbReference type="EMBL" id="JBHSSO010000070">
    <property type="protein sequence ID" value="MFC6290762.1"/>
    <property type="molecule type" value="Genomic_DNA"/>
</dbReference>
<organism evidence="16 17">
    <name type="scientific">Levilactobacillus angrenensis</name>
    <dbReference type="NCBI Taxonomy" id="2486020"/>
    <lineage>
        <taxon>Bacteria</taxon>
        <taxon>Bacillati</taxon>
        <taxon>Bacillota</taxon>
        <taxon>Bacilli</taxon>
        <taxon>Lactobacillales</taxon>
        <taxon>Lactobacillaceae</taxon>
        <taxon>Levilactobacillus</taxon>
    </lineage>
</organism>
<reference evidence="17" key="1">
    <citation type="journal article" date="2019" name="Int. J. Syst. Evol. Microbiol.">
        <title>The Global Catalogue of Microorganisms (GCM) 10K type strain sequencing project: providing services to taxonomists for standard genome sequencing and annotation.</title>
        <authorList>
            <consortium name="The Broad Institute Genomics Platform"/>
            <consortium name="The Broad Institute Genome Sequencing Center for Infectious Disease"/>
            <person name="Wu L."/>
            <person name="Ma J."/>
        </authorList>
    </citation>
    <scope>NUCLEOTIDE SEQUENCE [LARGE SCALE GENOMIC DNA]</scope>
    <source>
        <strain evidence="17">CCM 8893</strain>
    </source>
</reference>
<dbReference type="InterPro" id="IPR036451">
    <property type="entry name" value="CblAdoTrfase-like_sf"/>
</dbReference>
<evidence type="ECO:0000256" key="9">
    <source>
        <dbReference type="ARBA" id="ARBA00031529"/>
    </source>
</evidence>
<dbReference type="InterPro" id="IPR016030">
    <property type="entry name" value="CblAdoTrfase-like"/>
</dbReference>
<dbReference type="Gene3D" id="1.20.1200.10">
    <property type="entry name" value="Cobalamin adenosyltransferase-like"/>
    <property type="match status" value="1"/>
</dbReference>
<gene>
    <name evidence="16" type="ORF">ACFP1M_11315</name>
</gene>
<evidence type="ECO:0000313" key="17">
    <source>
        <dbReference type="Proteomes" id="UP001596258"/>
    </source>
</evidence>
<dbReference type="GO" id="GO:0008817">
    <property type="term" value="F:corrinoid adenosyltransferase activity"/>
    <property type="evidence" value="ECO:0007669"/>
    <property type="project" value="UniProtKB-EC"/>
</dbReference>
<dbReference type="InterPro" id="IPR029499">
    <property type="entry name" value="PduO-typ"/>
</dbReference>
<dbReference type="NCBIfam" id="TIGR00636">
    <property type="entry name" value="PduO_Nterm"/>
    <property type="match status" value="1"/>
</dbReference>
<keyword evidence="6 14" id="KW-0808">Transferase</keyword>
<comment type="pathway">
    <text evidence="1 14">Cofactor biosynthesis; adenosylcobalamin biosynthesis; adenosylcobalamin from cob(II)yrinate a,c-diamide: step 2/7.</text>
</comment>
<comment type="similarity">
    <text evidence="2 14">Belongs to the Cob(I)alamin adenosyltransferase family.</text>
</comment>
<comment type="caution">
    <text evidence="16">The sequence shown here is derived from an EMBL/GenBank/DDBJ whole genome shotgun (WGS) entry which is preliminary data.</text>
</comment>
<dbReference type="RefSeq" id="WP_125575066.1">
    <property type="nucleotide sequence ID" value="NZ_JBHSSO010000070.1"/>
</dbReference>
<name>A0ABW1UDT3_9LACO</name>
<dbReference type="SUPFAM" id="SSF89028">
    <property type="entry name" value="Cobalamin adenosyltransferase-like"/>
    <property type="match status" value="1"/>
</dbReference>
<dbReference type="PANTHER" id="PTHR12213">
    <property type="entry name" value="CORRINOID ADENOSYLTRANSFERASE"/>
    <property type="match status" value="1"/>
</dbReference>
<evidence type="ECO:0000256" key="8">
    <source>
        <dbReference type="ARBA" id="ARBA00022840"/>
    </source>
</evidence>